<reference evidence="1 2" key="1">
    <citation type="journal article" date="2020" name="J Geophys Res Biogeosci">
        <title>Magnetotaxis as an Adaptation to Enable Bacterial Shuttling of Microbial Sulfur and Sulfur Cycling Across Aquatic Oxic#Anoxic Interfaces.</title>
        <authorList>
            <person name="Li J."/>
            <person name="Liu P."/>
            <person name="Wang J."/>
            <person name="Roberts A.P."/>
            <person name="Pan Y."/>
        </authorList>
    </citation>
    <scope>NUCLEOTIDE SEQUENCE [LARGE SCALE GENOMIC DNA]</scope>
    <source>
        <strain evidence="1 2">MYR-1_YQ</strain>
    </source>
</reference>
<comment type="caution">
    <text evidence="1">The sequence shown here is derived from an EMBL/GenBank/DDBJ whole genome shotgun (WGS) entry which is preliminary data.</text>
</comment>
<dbReference type="EMBL" id="JABXWD010000007">
    <property type="protein sequence ID" value="MBV6340118.1"/>
    <property type="molecule type" value="Genomic_DNA"/>
</dbReference>
<accession>A0ABS6RV13</accession>
<proteinExistence type="predicted"/>
<organism evidence="1 2">
    <name type="scientific">Candidatus Magnetobacterium casense</name>
    <dbReference type="NCBI Taxonomy" id="1455061"/>
    <lineage>
        <taxon>Bacteria</taxon>
        <taxon>Pseudomonadati</taxon>
        <taxon>Nitrospirota</taxon>
        <taxon>Thermodesulfovibrionia</taxon>
        <taxon>Thermodesulfovibrionales</taxon>
        <taxon>Candidatus Magnetobacteriaceae</taxon>
        <taxon>Candidatus Magnetobacterium</taxon>
    </lineage>
</organism>
<name>A0ABS6RV13_9BACT</name>
<evidence type="ECO:0000313" key="2">
    <source>
        <dbReference type="Proteomes" id="UP001196980"/>
    </source>
</evidence>
<sequence length="60" mass="7101">MAKERVRQGIKKINFKDKEQKKLIENWIANPEVIFGPEDVETYLEQIRLNQADAEDKNNN</sequence>
<gene>
    <name evidence="1" type="ORF">HWQ67_00830</name>
</gene>
<dbReference type="RefSeq" id="WP_218250739.1">
    <property type="nucleotide sequence ID" value="NZ_JABXWD010000007.1"/>
</dbReference>
<dbReference type="Proteomes" id="UP001196980">
    <property type="component" value="Unassembled WGS sequence"/>
</dbReference>
<keyword evidence="2" id="KW-1185">Reference proteome</keyword>
<evidence type="ECO:0000313" key="1">
    <source>
        <dbReference type="EMBL" id="MBV6340118.1"/>
    </source>
</evidence>
<protein>
    <submittedName>
        <fullName evidence="1">Uncharacterized protein</fullName>
    </submittedName>
</protein>